<protein>
    <recommendedName>
        <fullName evidence="1">Isoaspartyl dipeptidase</fullName>
        <ecNumber evidence="1">3.4.19.-</ecNumber>
    </recommendedName>
</protein>
<comment type="similarity">
    <text evidence="1">Belongs to the peptidase M38 family.</text>
</comment>
<reference evidence="3 4" key="1">
    <citation type="submission" date="2021-03" db="EMBL/GenBank/DDBJ databases">
        <title>Caproiciproducens sp. nov. isolated from feces of cow.</title>
        <authorList>
            <person name="Choi J.-Y."/>
        </authorList>
    </citation>
    <scope>NUCLEOTIDE SEQUENCE [LARGE SCALE GENOMIC DNA]</scope>
    <source>
        <strain evidence="3 4">AGMB10547</strain>
    </source>
</reference>
<keyword evidence="1" id="KW-0862">Zinc</keyword>
<sequence>MLLIKNIRIDPENPAEVSDIFIAGGKIQAVGTKLAPDLPNLTIIDGDGRTAVPGYIDQHVHILGGGGESGFASRVPELQLSECVRGGVSTVVGLLGTDSLTRSVENLVAKTKALKSEGLTAFCLTGAYEFPSPTLTGTVKKDIAFIDEVIGVKIAIADHRSSNLAKGDLIRLASQARLGGIISGKPGIVHLHVGSGKRGLGLLFDILETEDLPISVFRPTHVGRVFADAVRFAGMGGYIDFTADEGGGETARMLARAFEQAPVDRITLSTDSNGSIPKWNDRKELLRMGVGQISSMHRTVKTLVEECGVPLSMALRPVTTSVAKALGLADRKGCLAVGYDADLNLLDDRLSLSMVVTGGTVMMDGGRVLRKGMFEP</sequence>
<keyword evidence="1" id="KW-0645">Protease</keyword>
<dbReference type="SUPFAM" id="SSF51556">
    <property type="entry name" value="Metallo-dependent hydrolases"/>
    <property type="match status" value="1"/>
</dbReference>
<dbReference type="PANTHER" id="PTHR11647">
    <property type="entry name" value="HYDRANTOINASE/DIHYDROPYRIMIDINASE FAMILY MEMBER"/>
    <property type="match status" value="1"/>
</dbReference>
<dbReference type="NCBIfam" id="TIGR01975">
    <property type="entry name" value="isoAsp_dipep"/>
    <property type="match status" value="1"/>
</dbReference>
<evidence type="ECO:0000313" key="4">
    <source>
        <dbReference type="Proteomes" id="UP000719942"/>
    </source>
</evidence>
<comment type="function">
    <text evidence="1">Catalyzes the hydrolytic cleavage of a subset of L-isoaspartyl (L-beta-aspartyl) dipeptides. Used to degrade proteins damaged by L-isoaspartyl residues formation.</text>
</comment>
<feature type="domain" description="Amidohydrolase-related" evidence="2">
    <location>
        <begin position="265"/>
        <end position="352"/>
    </location>
</feature>
<dbReference type="SUPFAM" id="SSF51338">
    <property type="entry name" value="Composite domain of metallo-dependent hydrolases"/>
    <property type="match status" value="1"/>
</dbReference>
<dbReference type="InterPro" id="IPR011059">
    <property type="entry name" value="Metal-dep_hydrolase_composite"/>
</dbReference>
<accession>A0ABS7DLI1</accession>
<keyword evidence="4" id="KW-1185">Reference proteome</keyword>
<dbReference type="Proteomes" id="UP000719942">
    <property type="component" value="Unassembled WGS sequence"/>
</dbReference>
<dbReference type="PIRSF" id="PIRSF001238">
    <property type="entry name" value="IadA"/>
    <property type="match status" value="1"/>
</dbReference>
<dbReference type="Gene3D" id="3.20.20.140">
    <property type="entry name" value="Metal-dependent hydrolases"/>
    <property type="match status" value="1"/>
</dbReference>
<evidence type="ECO:0000259" key="2">
    <source>
        <dbReference type="Pfam" id="PF01979"/>
    </source>
</evidence>
<keyword evidence="1" id="KW-0479">Metal-binding</keyword>
<dbReference type="Pfam" id="PF01979">
    <property type="entry name" value="Amidohydro_1"/>
    <property type="match status" value="1"/>
</dbReference>
<dbReference type="RefSeq" id="WP_219964310.1">
    <property type="nucleotide sequence ID" value="NZ_JAGFNZ010000001.1"/>
</dbReference>
<keyword evidence="1" id="KW-0482">Metalloprotease</keyword>
<dbReference type="Gene3D" id="2.30.40.10">
    <property type="entry name" value="Urease, subunit C, domain 1"/>
    <property type="match status" value="1"/>
</dbReference>
<gene>
    <name evidence="3" type="ORF">J5W02_03855</name>
</gene>
<name>A0ABS7DLI1_9FIRM</name>
<organism evidence="3 4">
    <name type="scientific">Caproiciproducens faecalis</name>
    <dbReference type="NCBI Taxonomy" id="2820301"/>
    <lineage>
        <taxon>Bacteria</taxon>
        <taxon>Bacillati</taxon>
        <taxon>Bacillota</taxon>
        <taxon>Clostridia</taxon>
        <taxon>Eubacteriales</taxon>
        <taxon>Acutalibacteraceae</taxon>
        <taxon>Caproiciproducens</taxon>
    </lineage>
</organism>
<dbReference type="PANTHER" id="PTHR11647:SF1">
    <property type="entry name" value="COLLAPSIN RESPONSE MEDIATOR PROTEIN"/>
    <property type="match status" value="1"/>
</dbReference>
<comment type="PTM">
    <text evidence="1">Carboxylation allows a single lysine to coordinate two zinc ions.</text>
</comment>
<comment type="caution">
    <text evidence="3">The sequence shown here is derived from an EMBL/GenBank/DDBJ whole genome shotgun (WGS) entry which is preliminary data.</text>
</comment>
<dbReference type="InterPro" id="IPR032466">
    <property type="entry name" value="Metal_Hydrolase"/>
</dbReference>
<dbReference type="EMBL" id="JAGFNZ010000001">
    <property type="protein sequence ID" value="MBW7571937.1"/>
    <property type="molecule type" value="Genomic_DNA"/>
</dbReference>
<dbReference type="InterPro" id="IPR010229">
    <property type="entry name" value="Pept_M38_dipep"/>
</dbReference>
<dbReference type="InterPro" id="IPR050378">
    <property type="entry name" value="Metallo-dep_Hydrolases_sf"/>
</dbReference>
<evidence type="ECO:0000313" key="3">
    <source>
        <dbReference type="EMBL" id="MBW7571937.1"/>
    </source>
</evidence>
<comment type="subcellular location">
    <subcellularLocation>
        <location evidence="1">Cytoplasm</location>
    </subcellularLocation>
</comment>
<dbReference type="InterPro" id="IPR006680">
    <property type="entry name" value="Amidohydro-rel"/>
</dbReference>
<dbReference type="GO" id="GO:0008798">
    <property type="term" value="F:beta-aspartyl-peptidase activity"/>
    <property type="evidence" value="ECO:0007669"/>
    <property type="project" value="UniProtKB-EC"/>
</dbReference>
<comment type="cofactor">
    <cofactor evidence="1">
        <name>Zn(2+)</name>
        <dbReference type="ChEBI" id="CHEBI:29105"/>
    </cofactor>
    <text evidence="1">Binds 2 Zn(2+) ions per subunit.</text>
</comment>
<keyword evidence="1 3" id="KW-0378">Hydrolase</keyword>
<dbReference type="EC" id="3.4.19.-" evidence="1"/>
<evidence type="ECO:0000256" key="1">
    <source>
        <dbReference type="PIRNR" id="PIRNR001238"/>
    </source>
</evidence>
<proteinExistence type="inferred from homology"/>